<protein>
    <submittedName>
        <fullName evidence="1">Uncharacterized protein</fullName>
    </submittedName>
</protein>
<gene>
    <name evidence="1" type="ordered locus">RB2501_01440</name>
</gene>
<organism evidence="1 2">
    <name type="scientific">Robiginitalea biformata (strain ATCC BAA-864 / DSM 15991 / KCTC 12146 / HTCC2501)</name>
    <dbReference type="NCBI Taxonomy" id="313596"/>
    <lineage>
        <taxon>Bacteria</taxon>
        <taxon>Pseudomonadati</taxon>
        <taxon>Bacteroidota</taxon>
        <taxon>Flavobacteriia</taxon>
        <taxon>Flavobacteriales</taxon>
        <taxon>Flavobacteriaceae</taxon>
        <taxon>Robiginitalea</taxon>
    </lineage>
</organism>
<evidence type="ECO:0000313" key="2">
    <source>
        <dbReference type="Proteomes" id="UP000009049"/>
    </source>
</evidence>
<dbReference type="HOGENOM" id="CLU_2755321_0_0_10"/>
<name>A4CPW3_ROBBH</name>
<keyword evidence="2" id="KW-1185">Reference proteome</keyword>
<sequence length="70" mass="8089">MWDEMTSKTRKQVVEASATACGVDQKTFKNVYLWGERMPEEKQPIVVEIFDDALAEQEKSSRRARKAVQI</sequence>
<proteinExistence type="predicted"/>
<dbReference type="Proteomes" id="UP000009049">
    <property type="component" value="Chromosome"/>
</dbReference>
<dbReference type="EMBL" id="CP001712">
    <property type="protein sequence ID" value="EAR14048.1"/>
    <property type="molecule type" value="Genomic_DNA"/>
</dbReference>
<evidence type="ECO:0000313" key="1">
    <source>
        <dbReference type="EMBL" id="EAR14048.1"/>
    </source>
</evidence>
<dbReference type="KEGG" id="rbi:RB2501_01440"/>
<reference evidence="1 2" key="1">
    <citation type="journal article" date="2009" name="J. Bacteriol.">
        <title>Complete genome sequence of Robiginitalea biformata HTCC2501.</title>
        <authorList>
            <person name="Oh H.M."/>
            <person name="Giovannoni S.J."/>
            <person name="Lee K."/>
            <person name="Ferriera S."/>
            <person name="Johnson J."/>
            <person name="Cho J.C."/>
        </authorList>
    </citation>
    <scope>NUCLEOTIDE SEQUENCE [LARGE SCALE GENOMIC DNA]</scope>
    <source>
        <strain evidence="2">ATCC BAA-864 / HTCC2501 / KCTC 12146</strain>
    </source>
</reference>
<dbReference type="AlphaFoldDB" id="A4CPW3"/>
<accession>A4CPW3</accession>